<sequence>MSNFSGVHKFCYFKLIKRLQVTRVHEKNTYKQLWILVKRKLFSHHAEHPSSNSRLTCSFKCNF</sequence>
<name>A0A2P2P5A8_RHIMU</name>
<evidence type="ECO:0000313" key="1">
    <source>
        <dbReference type="EMBL" id="MBX49801.1"/>
    </source>
</evidence>
<dbReference type="EMBL" id="GGEC01069317">
    <property type="protein sequence ID" value="MBX49801.1"/>
    <property type="molecule type" value="Transcribed_RNA"/>
</dbReference>
<accession>A0A2P2P5A8</accession>
<protein>
    <submittedName>
        <fullName evidence="1">Uncharacterized protein</fullName>
    </submittedName>
</protein>
<reference evidence="1" key="1">
    <citation type="submission" date="2018-02" db="EMBL/GenBank/DDBJ databases">
        <title>Rhizophora mucronata_Transcriptome.</title>
        <authorList>
            <person name="Meera S.P."/>
            <person name="Sreeshan A."/>
            <person name="Augustine A."/>
        </authorList>
    </citation>
    <scope>NUCLEOTIDE SEQUENCE</scope>
    <source>
        <tissue evidence="1">Leaf</tissue>
    </source>
</reference>
<proteinExistence type="predicted"/>
<dbReference type="AlphaFoldDB" id="A0A2P2P5A8"/>
<organism evidence="1">
    <name type="scientific">Rhizophora mucronata</name>
    <name type="common">Asiatic mangrove</name>
    <dbReference type="NCBI Taxonomy" id="61149"/>
    <lineage>
        <taxon>Eukaryota</taxon>
        <taxon>Viridiplantae</taxon>
        <taxon>Streptophyta</taxon>
        <taxon>Embryophyta</taxon>
        <taxon>Tracheophyta</taxon>
        <taxon>Spermatophyta</taxon>
        <taxon>Magnoliopsida</taxon>
        <taxon>eudicotyledons</taxon>
        <taxon>Gunneridae</taxon>
        <taxon>Pentapetalae</taxon>
        <taxon>rosids</taxon>
        <taxon>fabids</taxon>
        <taxon>Malpighiales</taxon>
        <taxon>Rhizophoraceae</taxon>
        <taxon>Rhizophora</taxon>
    </lineage>
</organism>